<evidence type="ECO:0000256" key="1">
    <source>
        <dbReference type="ARBA" id="ARBA00004141"/>
    </source>
</evidence>
<dbReference type="Pfam" id="PF07690">
    <property type="entry name" value="MFS_1"/>
    <property type="match status" value="1"/>
</dbReference>
<evidence type="ECO:0000256" key="3">
    <source>
        <dbReference type="ARBA" id="ARBA00022989"/>
    </source>
</evidence>
<feature type="transmembrane region" description="Helical" evidence="6">
    <location>
        <begin position="477"/>
        <end position="494"/>
    </location>
</feature>
<feature type="transmembrane region" description="Helical" evidence="6">
    <location>
        <begin position="355"/>
        <end position="377"/>
    </location>
</feature>
<comment type="subcellular location">
    <subcellularLocation>
        <location evidence="1">Membrane</location>
        <topology evidence="1">Multi-pass membrane protein</topology>
    </subcellularLocation>
</comment>
<dbReference type="GO" id="GO:0005765">
    <property type="term" value="C:lysosomal membrane"/>
    <property type="evidence" value="ECO:0007669"/>
    <property type="project" value="TreeGrafter"/>
</dbReference>
<dbReference type="PANTHER" id="PTHR23510">
    <property type="entry name" value="INNER MEMBRANE TRANSPORT PROTEIN YAJR"/>
    <property type="match status" value="1"/>
</dbReference>
<dbReference type="InterPro" id="IPR036259">
    <property type="entry name" value="MFS_trans_sf"/>
</dbReference>
<dbReference type="Proteomes" id="UP001432027">
    <property type="component" value="Unassembled WGS sequence"/>
</dbReference>
<evidence type="ECO:0000313" key="7">
    <source>
        <dbReference type="EMBL" id="GMT03816.1"/>
    </source>
</evidence>
<name>A0AAV5UBG6_9BILA</name>
<dbReference type="AlphaFoldDB" id="A0AAV5UBG6"/>
<dbReference type="EMBL" id="BTSX01000006">
    <property type="protein sequence ID" value="GMT03816.1"/>
    <property type="molecule type" value="Genomic_DNA"/>
</dbReference>
<dbReference type="SUPFAM" id="SSF103473">
    <property type="entry name" value="MFS general substrate transporter"/>
    <property type="match status" value="1"/>
</dbReference>
<dbReference type="InterPro" id="IPR011701">
    <property type="entry name" value="MFS"/>
</dbReference>
<keyword evidence="8" id="KW-1185">Reference proteome</keyword>
<protein>
    <recommendedName>
        <fullName evidence="9">Membrane transporter</fullName>
    </recommendedName>
</protein>
<keyword evidence="2 6" id="KW-0812">Transmembrane</keyword>
<proteinExistence type="predicted"/>
<feature type="transmembrane region" description="Helical" evidence="6">
    <location>
        <begin position="325"/>
        <end position="343"/>
    </location>
</feature>
<feature type="transmembrane region" description="Helical" evidence="6">
    <location>
        <begin position="409"/>
        <end position="433"/>
    </location>
</feature>
<feature type="transmembrane region" description="Helical" evidence="6">
    <location>
        <begin position="189"/>
        <end position="211"/>
    </location>
</feature>
<accession>A0AAV5UBG6</accession>
<keyword evidence="3 6" id="KW-1133">Transmembrane helix</keyword>
<feature type="transmembrane region" description="Helical" evidence="6">
    <location>
        <begin position="445"/>
        <end position="465"/>
    </location>
</feature>
<sequence>MSSSKRTSREIEDDTSVELLPTSSEGSPIASTRPSMSSSKDVESRVSSEGRVTDWRAIYLISLINLASFVMQYTLGVNAFVYLRQIDSSSSITDQGKVKSIYRLIIGISCVLSSVYAYTRKNFRHSIIAGACMQVVGCSIYAYIEGFPEDNRTGIWIFIFGLHAAAEGCNTVLVSYVPRVSSVKDRMKAYSFLGGAEVVAVVIGPVIQFACHLLPGKTELMGISWLKISEYTVPIWICCLLSIVNLFFVTFCMEEPPLEKNPQTFCKTMAQAWQEIRNTDIPLVVVCILEKCISAFGCTTILTLAPPLIVTTFNVDESSQSFYTTMFQCVSGFLALGTVATFAKALKSSRLSSRAFLISLVFFILAYFFSIPTFSFYSQQVTVADANNTHGCNLTTYGWCDEAWIVNPWMWIVVSGGLIGVAFPLANIAHDTIYSQILGGIDQNVLTGLMVMIQNISMIPVPIAATEIFKLYGPTRWWIIVVATMIGGLVLWICSMKRLAIWTEEVER</sequence>
<feature type="region of interest" description="Disordered" evidence="5">
    <location>
        <begin position="1"/>
        <end position="44"/>
    </location>
</feature>
<feature type="transmembrane region" description="Helical" evidence="6">
    <location>
        <begin position="57"/>
        <end position="81"/>
    </location>
</feature>
<feature type="transmembrane region" description="Helical" evidence="6">
    <location>
        <begin position="156"/>
        <end position="177"/>
    </location>
</feature>
<feature type="compositionally biased region" description="Polar residues" evidence="5">
    <location>
        <begin position="21"/>
        <end position="34"/>
    </location>
</feature>
<evidence type="ECO:0000256" key="6">
    <source>
        <dbReference type="SAM" id="Phobius"/>
    </source>
</evidence>
<keyword evidence="4 6" id="KW-0472">Membrane</keyword>
<feature type="transmembrane region" description="Helical" evidence="6">
    <location>
        <begin position="231"/>
        <end position="253"/>
    </location>
</feature>
<feature type="transmembrane region" description="Helical" evidence="6">
    <location>
        <begin position="126"/>
        <end position="144"/>
    </location>
</feature>
<dbReference type="PANTHER" id="PTHR23510:SF25">
    <property type="entry name" value="MFS DOMAIN-CONTAINING PROTEIN"/>
    <property type="match status" value="1"/>
</dbReference>
<comment type="caution">
    <text evidence="7">The sequence shown here is derived from an EMBL/GenBank/DDBJ whole genome shotgun (WGS) entry which is preliminary data.</text>
</comment>
<evidence type="ECO:0000256" key="2">
    <source>
        <dbReference type="ARBA" id="ARBA00022692"/>
    </source>
</evidence>
<organism evidence="7 8">
    <name type="scientific">Pristionchus entomophagus</name>
    <dbReference type="NCBI Taxonomy" id="358040"/>
    <lineage>
        <taxon>Eukaryota</taxon>
        <taxon>Metazoa</taxon>
        <taxon>Ecdysozoa</taxon>
        <taxon>Nematoda</taxon>
        <taxon>Chromadorea</taxon>
        <taxon>Rhabditida</taxon>
        <taxon>Rhabditina</taxon>
        <taxon>Diplogasteromorpha</taxon>
        <taxon>Diplogasteroidea</taxon>
        <taxon>Neodiplogasteridae</taxon>
        <taxon>Pristionchus</taxon>
    </lineage>
</organism>
<dbReference type="InterPro" id="IPR051068">
    <property type="entry name" value="MFS_Domain-Containing_Protein"/>
</dbReference>
<evidence type="ECO:0008006" key="9">
    <source>
        <dbReference type="Google" id="ProtNLM"/>
    </source>
</evidence>
<dbReference type="Gene3D" id="1.20.1250.20">
    <property type="entry name" value="MFS general substrate transporter like domains"/>
    <property type="match status" value="1"/>
</dbReference>
<dbReference type="GO" id="GO:0022857">
    <property type="term" value="F:transmembrane transporter activity"/>
    <property type="evidence" value="ECO:0007669"/>
    <property type="project" value="InterPro"/>
</dbReference>
<reference evidence="7" key="1">
    <citation type="submission" date="2023-10" db="EMBL/GenBank/DDBJ databases">
        <title>Genome assembly of Pristionchus species.</title>
        <authorList>
            <person name="Yoshida K."/>
            <person name="Sommer R.J."/>
        </authorList>
    </citation>
    <scope>NUCLEOTIDE SEQUENCE</scope>
    <source>
        <strain evidence="7">RS0144</strain>
    </source>
</reference>
<feature type="transmembrane region" description="Helical" evidence="6">
    <location>
        <begin position="283"/>
        <end position="305"/>
    </location>
</feature>
<feature type="transmembrane region" description="Helical" evidence="6">
    <location>
        <begin position="101"/>
        <end position="119"/>
    </location>
</feature>
<evidence type="ECO:0000256" key="4">
    <source>
        <dbReference type="ARBA" id="ARBA00023136"/>
    </source>
</evidence>
<evidence type="ECO:0000313" key="8">
    <source>
        <dbReference type="Proteomes" id="UP001432027"/>
    </source>
</evidence>
<gene>
    <name evidence="7" type="ORF">PENTCL1PPCAC_25990</name>
</gene>
<evidence type="ECO:0000256" key="5">
    <source>
        <dbReference type="SAM" id="MobiDB-lite"/>
    </source>
</evidence>